<gene>
    <name evidence="3" type="ORF">HHK36_025129</name>
</gene>
<evidence type="ECO:0000256" key="2">
    <source>
        <dbReference type="SAM" id="SignalP"/>
    </source>
</evidence>
<dbReference type="InterPro" id="IPR021157">
    <property type="entry name" value="Cyt_c1_TM_anchor_C"/>
</dbReference>
<feature type="signal peptide" evidence="2">
    <location>
        <begin position="1"/>
        <end position="26"/>
    </location>
</feature>
<dbReference type="EMBL" id="JABCRI010000018">
    <property type="protein sequence ID" value="KAF8390602.1"/>
    <property type="molecule type" value="Genomic_DNA"/>
</dbReference>
<keyword evidence="1" id="KW-1133">Transmembrane helix</keyword>
<dbReference type="Gene3D" id="1.20.5.100">
    <property type="entry name" value="Cytochrome c1, transmembrane anchor, C-terminal"/>
    <property type="match status" value="1"/>
</dbReference>
<dbReference type="OrthoDB" id="1716816at2759"/>
<evidence type="ECO:0000313" key="3">
    <source>
        <dbReference type="EMBL" id="KAF8390602.1"/>
    </source>
</evidence>
<keyword evidence="2" id="KW-0732">Signal</keyword>
<keyword evidence="1" id="KW-0812">Transmembrane</keyword>
<protein>
    <submittedName>
        <fullName evidence="3">Uncharacterized protein</fullName>
    </submittedName>
</protein>
<proteinExistence type="predicted"/>
<feature type="chain" id="PRO_5032276935" evidence="2">
    <location>
        <begin position="27"/>
        <end position="180"/>
    </location>
</feature>
<dbReference type="FunFam" id="1.20.5.100:FF:000003">
    <property type="entry name" value="Cytochrome c1, heme protein, mitochondrial"/>
    <property type="match status" value="1"/>
</dbReference>
<dbReference type="AlphaFoldDB" id="A0A835D7D9"/>
<sequence length="180" mass="21045">MTSWMEFCRFSSLVQILLVSFSPCFSPNEYIRLLVKDSVPFSHPDYKGQSWMEFSCRAQLSETLLNENNPLGSSNLAKVRNFNLFFRVQISVVFDDFHRVAFDIDLRGKAMPKMSIGCAVMEMIHLQQNLRQVELEMEEGKLMRFKWTFILSLTILGAAYYLRLRWSVLKSRKLVLNVLN</sequence>
<dbReference type="Proteomes" id="UP000655225">
    <property type="component" value="Unassembled WGS sequence"/>
</dbReference>
<dbReference type="SUPFAM" id="SSF81496">
    <property type="entry name" value="Cytochrome c1 subunit of cytochrome bc1 complex (Ubiquinol-cytochrome c reductase), transmembrane anchor"/>
    <property type="match status" value="1"/>
</dbReference>
<reference evidence="3 4" key="1">
    <citation type="submission" date="2020-04" db="EMBL/GenBank/DDBJ databases">
        <title>Plant Genome Project.</title>
        <authorList>
            <person name="Zhang R.-G."/>
        </authorList>
    </citation>
    <scope>NUCLEOTIDE SEQUENCE [LARGE SCALE GENOMIC DNA]</scope>
    <source>
        <strain evidence="3">YNK0</strain>
        <tissue evidence="3">Leaf</tissue>
    </source>
</reference>
<evidence type="ECO:0000313" key="4">
    <source>
        <dbReference type="Proteomes" id="UP000655225"/>
    </source>
</evidence>
<organism evidence="3 4">
    <name type="scientific">Tetracentron sinense</name>
    <name type="common">Spur-leaf</name>
    <dbReference type="NCBI Taxonomy" id="13715"/>
    <lineage>
        <taxon>Eukaryota</taxon>
        <taxon>Viridiplantae</taxon>
        <taxon>Streptophyta</taxon>
        <taxon>Embryophyta</taxon>
        <taxon>Tracheophyta</taxon>
        <taxon>Spermatophyta</taxon>
        <taxon>Magnoliopsida</taxon>
        <taxon>Trochodendrales</taxon>
        <taxon>Trochodendraceae</taxon>
        <taxon>Tetracentron</taxon>
    </lineage>
</organism>
<accession>A0A835D7D9</accession>
<evidence type="ECO:0000256" key="1">
    <source>
        <dbReference type="SAM" id="Phobius"/>
    </source>
</evidence>
<feature type="transmembrane region" description="Helical" evidence="1">
    <location>
        <begin position="145"/>
        <end position="164"/>
    </location>
</feature>
<comment type="caution">
    <text evidence="3">The sequence shown here is derived from an EMBL/GenBank/DDBJ whole genome shotgun (WGS) entry which is preliminary data.</text>
</comment>
<name>A0A835D7D9_TETSI</name>
<keyword evidence="4" id="KW-1185">Reference proteome</keyword>
<keyword evidence="1" id="KW-0472">Membrane</keyword>